<dbReference type="Proteomes" id="UP000256379">
    <property type="component" value="Unassembled WGS sequence"/>
</dbReference>
<evidence type="ECO:0000256" key="2">
    <source>
        <dbReference type="SAM" id="MobiDB-lite"/>
    </source>
</evidence>
<gene>
    <name evidence="4" type="ORF">CQA53_05675</name>
</gene>
<sequence>MSSVFKAPNVKKLESFLFDFEKIKHTFYKEIKEYKNPPANLSLLQKHRSYPFIAKQAIVKLLSNLSVNGFKNALRYIIQNAEEHAAINHYGEQQKASEIFKDWNDDFTGKKNAKEVWHVCFSIKEIPSTKNLLALEKSVKNLLQKNFYAYKYCYVLHTHQNNPHIHVLINKNNMFSHKKLHFKEKNEIKDFFTTLRNDFTQGLNYYGLHYYNASTYEKRNLLEENLHSFQYKDSNQLNLVTKLEKSIARISKKIENFSKKLEQRNTALDTLFMQRKEVLEKYFSFAPQRTKNEALPEFQTLQERKRFYAKRNKERQQRNLARISAYKEFQEINKEIRKTKKQNYFYNNEIKKLHNVAKSLESQMNFMREQYIKNQQECYADVREKQSYLDFMQHSKKSLSTDDIMTLNAIQRELRKKSKHILENIKDFIQLDKKILDSIISSQNTHNTHEDSLYSPHNTNKDSLLSSQNIKRDSLSSFHDTNKEHVNPHFALQKLLGTKLSANSLIHAKKNIDYLYNILKNADRYTMIKNKEMTQESYEFYDKLLKENSFTISQILNEKIKSLKSILQDTYKHEKEKKEIHKQNTYTQQRHEQNRYDNTQQQDISQIAKYDTKTLRYFQKEFQALLTYTQSKENMQYDMEYLNDFENRIKKANLQNLLTLVSQALQEKYVKLQEKSKAIKEKEKLERKKMRQLEKNKLQEARIQRDRMNKGKIISEQQRDRDRKERINQVEMNKEGLESKQRDSYLQSDRLQQNTDNTIEYNNAQQSSKKRETHNNQGLSR</sequence>
<feature type="compositionally biased region" description="Basic and acidic residues" evidence="2">
    <location>
        <begin position="690"/>
        <end position="709"/>
    </location>
</feature>
<evidence type="ECO:0000256" key="1">
    <source>
        <dbReference type="SAM" id="Coils"/>
    </source>
</evidence>
<organism evidence="4 5">
    <name type="scientific">Helicobacter didelphidarum</name>
    <dbReference type="NCBI Taxonomy" id="2040648"/>
    <lineage>
        <taxon>Bacteria</taxon>
        <taxon>Pseudomonadati</taxon>
        <taxon>Campylobacterota</taxon>
        <taxon>Epsilonproteobacteria</taxon>
        <taxon>Campylobacterales</taxon>
        <taxon>Helicobacteraceae</taxon>
        <taxon>Helicobacter</taxon>
    </lineage>
</organism>
<evidence type="ECO:0000313" key="5">
    <source>
        <dbReference type="Proteomes" id="UP000256379"/>
    </source>
</evidence>
<evidence type="ECO:0000313" key="4">
    <source>
        <dbReference type="EMBL" id="RDU65782.1"/>
    </source>
</evidence>
<evidence type="ECO:0000259" key="3">
    <source>
        <dbReference type="Pfam" id="PF03432"/>
    </source>
</evidence>
<dbReference type="InterPro" id="IPR005094">
    <property type="entry name" value="Endonuclease_MobA/VirD2"/>
</dbReference>
<accession>A0A3D8IKK5</accession>
<keyword evidence="5" id="KW-1185">Reference proteome</keyword>
<feature type="domain" description="MobA/VirD2-like nuclease" evidence="3">
    <location>
        <begin position="87"/>
        <end position="186"/>
    </location>
</feature>
<dbReference type="Pfam" id="PF03432">
    <property type="entry name" value="Relaxase"/>
    <property type="match status" value="1"/>
</dbReference>
<proteinExistence type="predicted"/>
<feature type="compositionally biased region" description="Basic and acidic residues" evidence="2">
    <location>
        <begin position="717"/>
        <end position="743"/>
    </location>
</feature>
<dbReference type="RefSeq" id="WP_115543058.1">
    <property type="nucleotide sequence ID" value="NZ_NXLQ01000010.1"/>
</dbReference>
<dbReference type="AlphaFoldDB" id="A0A3D8IKK5"/>
<feature type="compositionally biased region" description="Polar residues" evidence="2">
    <location>
        <begin position="744"/>
        <end position="767"/>
    </location>
</feature>
<feature type="region of interest" description="Disordered" evidence="2">
    <location>
        <begin position="690"/>
        <end position="781"/>
    </location>
</feature>
<feature type="coiled-coil region" evidence="1">
    <location>
        <begin position="350"/>
        <end position="377"/>
    </location>
</feature>
<dbReference type="OrthoDB" id="5362551at2"/>
<keyword evidence="1" id="KW-0175">Coiled coil</keyword>
<comment type="caution">
    <text evidence="4">The sequence shown here is derived from an EMBL/GenBank/DDBJ whole genome shotgun (WGS) entry which is preliminary data.</text>
</comment>
<reference evidence="4 5" key="1">
    <citation type="submission" date="2018-04" db="EMBL/GenBank/DDBJ databases">
        <title>Novel Campyloabacter and Helicobacter Species and Strains.</title>
        <authorList>
            <person name="Mannion A.J."/>
            <person name="Shen Z."/>
            <person name="Fox J.G."/>
        </authorList>
    </citation>
    <scope>NUCLEOTIDE SEQUENCE [LARGE SCALE GENOMIC DNA]</scope>
    <source>
        <strain evidence="4 5">MIT 17-337</strain>
    </source>
</reference>
<name>A0A3D8IKK5_9HELI</name>
<feature type="region of interest" description="Disordered" evidence="2">
    <location>
        <begin position="577"/>
        <end position="600"/>
    </location>
</feature>
<dbReference type="EMBL" id="NXLQ01000010">
    <property type="protein sequence ID" value="RDU65782.1"/>
    <property type="molecule type" value="Genomic_DNA"/>
</dbReference>
<protein>
    <recommendedName>
        <fullName evidence="3">MobA/VirD2-like nuclease domain-containing protein</fullName>
    </recommendedName>
</protein>